<keyword evidence="3" id="KW-0813">Transport</keyword>
<dbReference type="InterPro" id="IPR051045">
    <property type="entry name" value="TonB-dependent_transducer"/>
</dbReference>
<reference evidence="12 13" key="1">
    <citation type="submission" date="2018-01" db="EMBL/GenBank/DDBJ databases">
        <title>Genome sequence of a Cantenovulum-like bacteria.</title>
        <authorList>
            <person name="Tan W.R."/>
            <person name="Lau N.-S."/>
            <person name="Go F."/>
            <person name="Amirul A.-A.A."/>
        </authorList>
    </citation>
    <scope>NUCLEOTIDE SEQUENCE [LARGE SCALE GENOMIC DNA]</scope>
    <source>
        <strain evidence="12 13">CCB-QB4</strain>
    </source>
</reference>
<evidence type="ECO:0000256" key="2">
    <source>
        <dbReference type="ARBA" id="ARBA00006555"/>
    </source>
</evidence>
<dbReference type="GO" id="GO:0015031">
    <property type="term" value="P:protein transport"/>
    <property type="evidence" value="ECO:0007669"/>
    <property type="project" value="UniProtKB-KW"/>
</dbReference>
<evidence type="ECO:0000256" key="10">
    <source>
        <dbReference type="SAM" id="SignalP"/>
    </source>
</evidence>
<evidence type="ECO:0000313" key="12">
    <source>
        <dbReference type="EMBL" id="AWB66206.1"/>
    </source>
</evidence>
<dbReference type="AlphaFoldDB" id="A0A2S0VPR9"/>
<dbReference type="PROSITE" id="PS52015">
    <property type="entry name" value="TONB_CTD"/>
    <property type="match status" value="1"/>
</dbReference>
<dbReference type="Pfam" id="PF03544">
    <property type="entry name" value="TonB_C"/>
    <property type="match status" value="1"/>
</dbReference>
<dbReference type="GO" id="GO:0005886">
    <property type="term" value="C:plasma membrane"/>
    <property type="evidence" value="ECO:0007669"/>
    <property type="project" value="UniProtKB-SubCell"/>
</dbReference>
<dbReference type="KEGG" id="cate:C2869_07050"/>
<dbReference type="SUPFAM" id="SSF74653">
    <property type="entry name" value="TolA/TonB C-terminal domain"/>
    <property type="match status" value="1"/>
</dbReference>
<evidence type="ECO:0000256" key="5">
    <source>
        <dbReference type="ARBA" id="ARBA00022519"/>
    </source>
</evidence>
<dbReference type="Proteomes" id="UP000244441">
    <property type="component" value="Chromosome"/>
</dbReference>
<dbReference type="GO" id="GO:0055085">
    <property type="term" value="P:transmembrane transport"/>
    <property type="evidence" value="ECO:0007669"/>
    <property type="project" value="InterPro"/>
</dbReference>
<keyword evidence="10" id="KW-0732">Signal</keyword>
<dbReference type="PANTHER" id="PTHR33446:SF14">
    <property type="entry name" value="PROTEIN TONB"/>
    <property type="match status" value="1"/>
</dbReference>
<comment type="subcellular location">
    <subcellularLocation>
        <location evidence="1">Cell inner membrane</location>
        <topology evidence="1">Single-pass membrane protein</topology>
        <orientation evidence="1">Periplasmic side</orientation>
    </subcellularLocation>
</comment>
<keyword evidence="6" id="KW-0812">Transmembrane</keyword>
<dbReference type="Gene3D" id="3.30.1150.10">
    <property type="match status" value="1"/>
</dbReference>
<dbReference type="RefSeq" id="WP_108602278.1">
    <property type="nucleotide sequence ID" value="NZ_CP026604.1"/>
</dbReference>
<evidence type="ECO:0000256" key="3">
    <source>
        <dbReference type="ARBA" id="ARBA00022448"/>
    </source>
</evidence>
<evidence type="ECO:0000256" key="8">
    <source>
        <dbReference type="ARBA" id="ARBA00022989"/>
    </source>
</evidence>
<evidence type="ECO:0000313" key="13">
    <source>
        <dbReference type="Proteomes" id="UP000244441"/>
    </source>
</evidence>
<evidence type="ECO:0000256" key="9">
    <source>
        <dbReference type="ARBA" id="ARBA00023136"/>
    </source>
</evidence>
<name>A0A2S0VPR9_9ALTE</name>
<feature type="domain" description="TonB C-terminal" evidence="11">
    <location>
        <begin position="33"/>
        <end position="130"/>
    </location>
</feature>
<gene>
    <name evidence="12" type="ORF">C2869_07050</name>
</gene>
<keyword evidence="8" id="KW-1133">Transmembrane helix</keyword>
<evidence type="ECO:0000256" key="6">
    <source>
        <dbReference type="ARBA" id="ARBA00022692"/>
    </source>
</evidence>
<keyword evidence="4" id="KW-1003">Cell membrane</keyword>
<sequence length="351" mass="39746">MKFIKLTTTLLAISPIAFTFNVLANDDIAKHLYTTEAPKPIKRIHPKYPLGALKQGREGWAVVNFVIDEQGDVSNVVVSKDSGSQDLTDAAVAAIKQWKYKPRVENGKPVQQCANDVLMHFNMQDSEKGVSHRFKGKYQKAVNALAKKDFEQVENILSEMKRNDNQLLSQSAFYHLLAADYAKAQGDIRSQLSHLETVVLSLKNLTNDKQKLSVLYQVLQLQIQQKRYNAANLTYSRLKKLPAAKPYLPKLAKTMQLIDDLIGGEQYISYGATIKPNNLWMVNLVRKQFSLTNVEGGELSSLELRCANKHHIYTATTDSTWTIPNDWKKCKLYVFGEPETTFKITEHPFKA</sequence>
<organism evidence="12 13">
    <name type="scientific">Saccharobesus litoralis</name>
    <dbReference type="NCBI Taxonomy" id="2172099"/>
    <lineage>
        <taxon>Bacteria</taxon>
        <taxon>Pseudomonadati</taxon>
        <taxon>Pseudomonadota</taxon>
        <taxon>Gammaproteobacteria</taxon>
        <taxon>Alteromonadales</taxon>
        <taxon>Alteromonadaceae</taxon>
        <taxon>Saccharobesus</taxon>
    </lineage>
</organism>
<dbReference type="PANTHER" id="PTHR33446">
    <property type="entry name" value="PROTEIN TONB-RELATED"/>
    <property type="match status" value="1"/>
</dbReference>
<proteinExistence type="inferred from homology"/>
<evidence type="ECO:0000259" key="11">
    <source>
        <dbReference type="PROSITE" id="PS52015"/>
    </source>
</evidence>
<dbReference type="InterPro" id="IPR006260">
    <property type="entry name" value="TonB/TolA_C"/>
</dbReference>
<keyword evidence="13" id="KW-1185">Reference proteome</keyword>
<feature type="chain" id="PRO_5015559588" evidence="10">
    <location>
        <begin position="25"/>
        <end position="351"/>
    </location>
</feature>
<keyword evidence="7" id="KW-0653">Protein transport</keyword>
<protein>
    <submittedName>
        <fullName evidence="12">Energy transducer TonB</fullName>
    </submittedName>
</protein>
<feature type="signal peptide" evidence="10">
    <location>
        <begin position="1"/>
        <end position="24"/>
    </location>
</feature>
<evidence type="ECO:0000256" key="7">
    <source>
        <dbReference type="ARBA" id="ARBA00022927"/>
    </source>
</evidence>
<dbReference type="NCBIfam" id="TIGR01352">
    <property type="entry name" value="tonB_Cterm"/>
    <property type="match status" value="1"/>
</dbReference>
<dbReference type="OrthoDB" id="5956919at2"/>
<evidence type="ECO:0000256" key="1">
    <source>
        <dbReference type="ARBA" id="ARBA00004383"/>
    </source>
</evidence>
<evidence type="ECO:0000256" key="4">
    <source>
        <dbReference type="ARBA" id="ARBA00022475"/>
    </source>
</evidence>
<dbReference type="EMBL" id="CP026604">
    <property type="protein sequence ID" value="AWB66206.1"/>
    <property type="molecule type" value="Genomic_DNA"/>
</dbReference>
<keyword evidence="9" id="KW-0472">Membrane</keyword>
<keyword evidence="5" id="KW-0997">Cell inner membrane</keyword>
<accession>A0A2S0VPR9</accession>
<comment type="similarity">
    <text evidence="2">Belongs to the TonB family.</text>
</comment>
<dbReference type="InterPro" id="IPR037682">
    <property type="entry name" value="TonB_C"/>
</dbReference>